<dbReference type="RefSeq" id="WP_053199662.1">
    <property type="nucleotide sequence ID" value="NZ_CP011409.1"/>
</dbReference>
<evidence type="ECO:0000313" key="2">
    <source>
        <dbReference type="Proteomes" id="UP000063429"/>
    </source>
</evidence>
<sequence length="371" mass="43150">MLFPYTYVPHQMEKMQTFIDFIFHEVWCKATPEINFSFNSCSGNPELFEVMKKFFYSDKKNADFFYGNVERIYGHFTHLNLKQIRRLKWWYFSNNDIERLCANDQSLHPAHYKDIERKYPTLLKDLRIFFSDLYDFDASDIKAKVGTINDHYKAFVTVNKTSKCPFCGINDLLGEYHSKREAYDHYLPKVLYPFNSINFKNLVPACHHCNSSYKGRKDPRYTPKDPAGAFVRRKAFYPFSTLPYVVDIKITLRHADIENLTATDINLAFGPPNIAEQIDTWKDVYGIVERYRGKLLGGDGKAWLVEVLDEWRWSDDTAGAEGKKPDEYLRDVARHTLKSPYANANFLKNGFLHGCKTVGLFEPIVKAGTAP</sequence>
<gene>
    <name evidence="1" type="ORF">F506_17885</name>
</gene>
<name>A0ABM5V4C0_9BURK</name>
<dbReference type="Gene3D" id="1.10.30.50">
    <property type="match status" value="1"/>
</dbReference>
<organism evidence="1 2">
    <name type="scientific">Herbaspirillum hiltneri N3</name>
    <dbReference type="NCBI Taxonomy" id="1262470"/>
    <lineage>
        <taxon>Bacteria</taxon>
        <taxon>Pseudomonadati</taxon>
        <taxon>Pseudomonadota</taxon>
        <taxon>Betaproteobacteria</taxon>
        <taxon>Burkholderiales</taxon>
        <taxon>Oxalobacteraceae</taxon>
        <taxon>Herbaspirillum</taxon>
    </lineage>
</organism>
<evidence type="ECO:0000313" key="1">
    <source>
        <dbReference type="EMBL" id="AKZ64285.1"/>
    </source>
</evidence>
<accession>A0ABM5V4C0</accession>
<proteinExistence type="predicted"/>
<reference evidence="2" key="1">
    <citation type="journal article" date="2015" name="Genome Announc.">
        <title>Complete Genome Sequence of Herbaspirillum hiltneri N3 (DSM 17495), Isolated from Surface-Sterilized Wheat Roots.</title>
        <authorList>
            <person name="Guizelini D."/>
            <person name="Saizaki P.M."/>
            <person name="Coimbra N.A."/>
            <person name="Weiss V.A."/>
            <person name="Faoro H."/>
            <person name="Sfeir M.Z."/>
            <person name="Baura V.A."/>
            <person name="Monteiro R.A."/>
            <person name="Chubatsu L.S."/>
            <person name="Souza E.M."/>
            <person name="Cruz L.M."/>
            <person name="Pedrosa F.O."/>
            <person name="Raittz R.T."/>
            <person name="Marchaukoski J.N."/>
            <person name="Steffens M.B."/>
        </authorList>
    </citation>
    <scope>NUCLEOTIDE SEQUENCE [LARGE SCALE GENOMIC DNA]</scope>
    <source>
        <strain evidence="2">N3</strain>
    </source>
</reference>
<protein>
    <recommendedName>
        <fullName evidence="3">HNH endonuclease</fullName>
    </recommendedName>
</protein>
<dbReference type="Proteomes" id="UP000063429">
    <property type="component" value="Chromosome"/>
</dbReference>
<keyword evidence="2" id="KW-1185">Reference proteome</keyword>
<dbReference type="EMBL" id="CP011409">
    <property type="protein sequence ID" value="AKZ64285.1"/>
    <property type="molecule type" value="Genomic_DNA"/>
</dbReference>
<evidence type="ECO:0008006" key="3">
    <source>
        <dbReference type="Google" id="ProtNLM"/>
    </source>
</evidence>